<name>A0A5P1RCT1_9GAMM</name>
<proteinExistence type="predicted"/>
<dbReference type="EMBL" id="CP043869">
    <property type="protein sequence ID" value="QEQ97076.1"/>
    <property type="molecule type" value="Genomic_DNA"/>
</dbReference>
<evidence type="ECO:0000313" key="2">
    <source>
        <dbReference type="EMBL" id="QEQ97076.1"/>
    </source>
</evidence>
<keyword evidence="3" id="KW-1185">Reference proteome</keyword>
<organism evidence="2 3">
    <name type="scientific">Neptunomonas concharum</name>
    <dbReference type="NCBI Taxonomy" id="1031538"/>
    <lineage>
        <taxon>Bacteria</taxon>
        <taxon>Pseudomonadati</taxon>
        <taxon>Pseudomonadota</taxon>
        <taxon>Gammaproteobacteria</taxon>
        <taxon>Oceanospirillales</taxon>
        <taxon>Oceanospirillaceae</taxon>
        <taxon>Neptunomonas</taxon>
    </lineage>
</organism>
<protein>
    <submittedName>
        <fullName evidence="2">DUF1127 domain-containing protein</fullName>
    </submittedName>
</protein>
<dbReference type="Pfam" id="PF06568">
    <property type="entry name" value="YjiS-like"/>
    <property type="match status" value="1"/>
</dbReference>
<evidence type="ECO:0000259" key="1">
    <source>
        <dbReference type="Pfam" id="PF06568"/>
    </source>
</evidence>
<dbReference type="Proteomes" id="UP000324760">
    <property type="component" value="Chromosome"/>
</dbReference>
<dbReference type="InterPro" id="IPR009506">
    <property type="entry name" value="YjiS-like"/>
</dbReference>
<reference evidence="2 3" key="1">
    <citation type="journal article" date="2019" name="Biochem. Eng. J.">
        <title>Metabolic engineering of the marine bacteria Neptunomonas concharum for the production of acetoin and meso-2,3-butanediol from acetate.</title>
        <authorList>
            <person name="Li W."/>
            <person name="Pu N."/>
            <person name="Liu C.-X."/>
            <person name="Yuan Q.-P."/>
            <person name="Li Z.-J."/>
        </authorList>
    </citation>
    <scope>NUCLEOTIDE SEQUENCE [LARGE SCALE GENOMIC DNA]</scope>
    <source>
        <strain evidence="2 3">JCM17730</strain>
    </source>
</reference>
<sequence length="56" mass="6762">MIIIEVIRRILERLKFLRQRQQTRKQLMMLSAYALKDIGITRSDALKEGSKPFWRD</sequence>
<evidence type="ECO:0000313" key="3">
    <source>
        <dbReference type="Proteomes" id="UP000324760"/>
    </source>
</evidence>
<dbReference type="AlphaFoldDB" id="A0A5P1RCT1"/>
<dbReference type="OrthoDB" id="7306802at2"/>
<accession>A0A5P1RCT1</accession>
<gene>
    <name evidence="2" type="ORF">F0U83_10330</name>
</gene>
<dbReference type="RefSeq" id="WP_138987615.1">
    <property type="nucleotide sequence ID" value="NZ_CP043869.1"/>
</dbReference>
<feature type="domain" description="YjiS-like" evidence="1">
    <location>
        <begin position="13"/>
        <end position="45"/>
    </location>
</feature>
<dbReference type="KEGG" id="ncu:F0U83_10330"/>